<dbReference type="Gene3D" id="3.20.20.80">
    <property type="entry name" value="Glycosidases"/>
    <property type="match status" value="2"/>
</dbReference>
<dbReference type="AlphaFoldDB" id="A0A971M1A3"/>
<dbReference type="SUPFAM" id="SSF51445">
    <property type="entry name" value="(Trans)glycosidases"/>
    <property type="match status" value="1"/>
</dbReference>
<name>A0A971M1A3_9BACT</name>
<comment type="caution">
    <text evidence="2">The sequence shown here is derived from an EMBL/GenBank/DDBJ whole genome shotgun (WGS) entry which is preliminary data.</text>
</comment>
<dbReference type="Proteomes" id="UP000777265">
    <property type="component" value="Unassembled WGS sequence"/>
</dbReference>
<sequence>MGTVNRQPEMEFHISRQARDRYRFGESLFTLSGNVIFADFRAARVFVQKINEKRDLVRFPEQALKTGQLISMGLIDEILHYVVQLYRKEIDAHAIERALDFLNKTLGREKVLRALQAFTEEFPPVGVYRQEISPEGYLEGKTEGTPNVHVALEEMLLLWLADMNPAFAPFAELFDDSNLKRDTAYLAVIGALRTFFDKEPPFGPFSQSLVEMLRSPAVAVPHSLPGQLEYIREHWGLLLGRYLYRLLSSLDLIKEEEKITFLGPGPAEVYRFKGLELEAERFSPDREWMPRLVLMAKNIYVWLDQLSKKHGRHIARLNEIPDEELDLLQRQGFSGLWLIGVWERSPASQKIKQLCGNPEAVPSAYSLFDYRIAADLGGEEAYRDFKDRSWKRGIRLASDMVPNHVGIYSRWAVEHPDWFVSLDQNPYPWYTYGGPDLSPDGRVGIHIEDHYYNRTDAAVVFKRLDRLSGNEQYVYHGNDGTSMPWNDTAQLNYLNPEMREAMIRTILHVAGKFPVIRFDAAMTLTKKHFQRLWFPEPGTGGAVPTRAEHGLRKQDFDRLMPKEFWREVVDRVAEEAPDTLLLAEAFWLLEGYFVRTLGMHRVYNSAFMNMLRDEENAKYRAVMKNTLEFDPEVLRRFVNFMNNPDERTAVDQFGKENKYFGVCVLMATMPGLPMFGHGQIEGFAEKYGMEYRKAYWDEQPDTHLIQRHEREIFPLLHRRHLFAGVDNFLLFDFFTGEGYVNEDVFAYSNGHGDNRGLVAYHNKNGMAAGWIRSSVAYSVKTGGDGARALTQKTLGEGLGINPGNDRFTTFRDHLGNLEFIRESKELCEKGLYVELGPYQYHVFLDFRQIHDNEQRHYARLTAYLNGRGVPSVEDALREIFLQPIHHAFGALFDRSLLQRLLDTRTALAENSIETIPQDLLREVEQKTLHLLREIKKYTRGKGDEQWIVGGITHMVSTVAAFDALKERLVSRSPDISVKVMSVLESDSVNKDLAFFTLYGWALIHGLGKAVSEEGDVQETSRSWIDEWAFGRLINNAFGDLGFDEYSISRTMVIIKIFTSHQSWYRRKVIADTRDILVSFLRDSEVQRFLDVNRHLDILWFNKEGFETLLAWMLLTACIRIESDPSVTGEERDGEIDMARNIVAALYEAFEKSDYQIEKLVESLQNRSGTPAVTD</sequence>
<dbReference type="PANTHER" id="PTHR47786">
    <property type="entry name" value="ALPHA-1,4-GLUCAN:MALTOSE-1-PHOSPHATE MALTOSYLTRANSFERASE"/>
    <property type="match status" value="1"/>
</dbReference>
<gene>
    <name evidence="2" type="ORF">GXY80_00760</name>
</gene>
<evidence type="ECO:0000259" key="1">
    <source>
        <dbReference type="SMART" id="SM00642"/>
    </source>
</evidence>
<dbReference type="GO" id="GO:0005975">
    <property type="term" value="P:carbohydrate metabolic process"/>
    <property type="evidence" value="ECO:0007669"/>
    <property type="project" value="InterPro"/>
</dbReference>
<dbReference type="SMART" id="SM00642">
    <property type="entry name" value="Aamy"/>
    <property type="match status" value="1"/>
</dbReference>
<reference evidence="2" key="1">
    <citation type="journal article" date="2020" name="Biotechnol. Biofuels">
        <title>New insights from the biogas microbiome by comprehensive genome-resolved metagenomics of nearly 1600 species originating from multiple anaerobic digesters.</title>
        <authorList>
            <person name="Campanaro S."/>
            <person name="Treu L."/>
            <person name="Rodriguez-R L.M."/>
            <person name="Kovalovszki A."/>
            <person name="Ziels R.M."/>
            <person name="Maus I."/>
            <person name="Zhu X."/>
            <person name="Kougias P.G."/>
            <person name="Basile A."/>
            <person name="Luo G."/>
            <person name="Schluter A."/>
            <person name="Konstantinidis K.T."/>
            <person name="Angelidaki I."/>
        </authorList>
    </citation>
    <scope>NUCLEOTIDE SEQUENCE</scope>
    <source>
        <strain evidence="2">AS06rmzACSIP_7</strain>
    </source>
</reference>
<protein>
    <submittedName>
        <fullName evidence="2">Alpha-amylase</fullName>
    </submittedName>
</protein>
<dbReference type="Pfam" id="PF00128">
    <property type="entry name" value="Alpha-amylase"/>
    <property type="match status" value="1"/>
</dbReference>
<dbReference type="PANTHER" id="PTHR47786:SF2">
    <property type="entry name" value="GLYCOSYL HYDROLASE FAMILY 13 CATALYTIC DOMAIN-CONTAINING PROTEIN"/>
    <property type="match status" value="1"/>
</dbReference>
<dbReference type="InterPro" id="IPR006047">
    <property type="entry name" value="GH13_cat_dom"/>
</dbReference>
<proteinExistence type="predicted"/>
<dbReference type="InterPro" id="IPR017853">
    <property type="entry name" value="GH"/>
</dbReference>
<dbReference type="EMBL" id="JAAYEE010000016">
    <property type="protein sequence ID" value="NLW34000.1"/>
    <property type="molecule type" value="Genomic_DNA"/>
</dbReference>
<evidence type="ECO:0000313" key="3">
    <source>
        <dbReference type="Proteomes" id="UP000777265"/>
    </source>
</evidence>
<organism evidence="2 3">
    <name type="scientific">Syntrophorhabdus aromaticivorans</name>
    <dbReference type="NCBI Taxonomy" id="328301"/>
    <lineage>
        <taxon>Bacteria</taxon>
        <taxon>Pseudomonadati</taxon>
        <taxon>Thermodesulfobacteriota</taxon>
        <taxon>Syntrophorhabdia</taxon>
        <taxon>Syntrophorhabdales</taxon>
        <taxon>Syntrophorhabdaceae</taxon>
        <taxon>Syntrophorhabdus</taxon>
    </lineage>
</organism>
<reference evidence="2" key="2">
    <citation type="submission" date="2020-01" db="EMBL/GenBank/DDBJ databases">
        <authorList>
            <person name="Campanaro S."/>
        </authorList>
    </citation>
    <scope>NUCLEOTIDE SEQUENCE</scope>
    <source>
        <strain evidence="2">AS06rmzACSIP_7</strain>
    </source>
</reference>
<accession>A0A971M1A3</accession>
<feature type="domain" description="Glycosyl hydrolase family 13 catalytic" evidence="1">
    <location>
        <begin position="298"/>
        <end position="710"/>
    </location>
</feature>
<evidence type="ECO:0000313" key="2">
    <source>
        <dbReference type="EMBL" id="NLW34000.1"/>
    </source>
</evidence>